<dbReference type="Pfam" id="PF11202">
    <property type="entry name" value="StiP"/>
    <property type="match status" value="1"/>
</dbReference>
<evidence type="ECO:0000259" key="2">
    <source>
        <dbReference type="Pfam" id="PF15608"/>
    </source>
</evidence>
<dbReference type="OrthoDB" id="1663315at2"/>
<sequence>MTNETSWNEPFSGSYRPEDVQFLLKTIDVDPIEVAEKERLIQSGQRHYSEMLSRESLPSARYLEVFHRALAMGLEPMARGVLDLAAILAARRPDEISLVSLARAGTPVGVALKHVLSEHFGRASEHYSISIIRDRGIDRNALRYILERAGRDPAGVLFVDGWTGKGVIARELRRALADFERDHGVRLDPALYALTDLAGVGVAPSDADYLIPSSILNATMSGLVSRSILNERIGPDDFHGCVYYREFADADLSIWFIEQLLAEARRLIAEGYAPDDRPVDPAKARARSTAMLEAVRAAFGIRDENFIKPGIGEATRVLLRRVPERILIRDPEAPEVAHLLELAREKDVRWQVDPALPYQAVSLIKGVNDA</sequence>
<evidence type="ECO:0000313" key="4">
    <source>
        <dbReference type="Proteomes" id="UP000019460"/>
    </source>
</evidence>
<dbReference type="AlphaFoldDB" id="W9V5C8"/>
<dbReference type="PATRIC" id="fig|1249627.3.peg.2600"/>
<dbReference type="STRING" id="1249627.D779_2282"/>
<dbReference type="Proteomes" id="UP000019460">
    <property type="component" value="Unassembled WGS sequence"/>
</dbReference>
<feature type="domain" description="PELOTA RNA-binding" evidence="2">
    <location>
        <begin position="287"/>
        <end position="365"/>
    </location>
</feature>
<accession>W9V5C8</accession>
<keyword evidence="4" id="KW-1185">Reference proteome</keyword>
<dbReference type="EMBL" id="AONC01000037">
    <property type="protein sequence ID" value="EXJ14753.1"/>
    <property type="molecule type" value="Genomic_DNA"/>
</dbReference>
<proteinExistence type="predicted"/>
<organism evidence="3 4">
    <name type="scientific">Imhoffiella purpurea</name>
    <dbReference type="NCBI Taxonomy" id="1249627"/>
    <lineage>
        <taxon>Bacteria</taxon>
        <taxon>Pseudomonadati</taxon>
        <taxon>Pseudomonadota</taxon>
        <taxon>Gammaproteobacteria</taxon>
        <taxon>Chromatiales</taxon>
        <taxon>Chromatiaceae</taxon>
        <taxon>Imhoffiella</taxon>
    </lineage>
</organism>
<dbReference type="Pfam" id="PF15608">
    <property type="entry name" value="PELOTA_1"/>
    <property type="match status" value="1"/>
</dbReference>
<dbReference type="RefSeq" id="WP_043754545.1">
    <property type="nucleotide sequence ID" value="NZ_AONC01000037.1"/>
</dbReference>
<name>W9V5C8_9GAMM</name>
<dbReference type="PIRSF" id="PIRSF020979">
    <property type="entry name" value="UCP020979"/>
    <property type="match status" value="1"/>
</dbReference>
<comment type="caution">
    <text evidence="3">The sequence shown here is derived from an EMBL/GenBank/DDBJ whole genome shotgun (WGS) entry which is preliminary data.</text>
</comment>
<dbReference type="InterPro" id="IPR048336">
    <property type="entry name" value="StiP-like"/>
</dbReference>
<gene>
    <name evidence="3" type="ORF">D779_2282</name>
</gene>
<feature type="domain" description="Cysteine protease StiP N-terminal" evidence="1">
    <location>
        <begin position="13"/>
        <end position="260"/>
    </location>
</feature>
<evidence type="ECO:0000259" key="1">
    <source>
        <dbReference type="Pfam" id="PF11202"/>
    </source>
</evidence>
<reference evidence="3 4" key="1">
    <citation type="submission" date="2012-11" db="EMBL/GenBank/DDBJ databases">
        <title>Genome assembly of Thiorhodococcus sp. AK35.</title>
        <authorList>
            <person name="Nupur N."/>
            <person name="Khatri I."/>
            <person name="Subramanian S."/>
            <person name="Pinnaka A."/>
        </authorList>
    </citation>
    <scope>NUCLEOTIDE SEQUENCE [LARGE SCALE GENOMIC DNA]</scope>
    <source>
        <strain evidence="3 4">AK35</strain>
    </source>
</reference>
<dbReference type="eggNOG" id="COG1358">
    <property type="taxonomic scope" value="Bacteria"/>
</dbReference>
<evidence type="ECO:0000313" key="3">
    <source>
        <dbReference type="EMBL" id="EXJ14753.1"/>
    </source>
</evidence>
<protein>
    <submittedName>
        <fullName evidence="3">Putative ATP/GTP-binding protein</fullName>
    </submittedName>
</protein>
<dbReference type="InterPro" id="IPR011215">
    <property type="entry name" value="StiP_N"/>
</dbReference>
<dbReference type="InterPro" id="IPR028157">
    <property type="entry name" value="PELOTA_dom"/>
</dbReference>